<feature type="compositionally biased region" description="Basic residues" evidence="5">
    <location>
        <begin position="196"/>
        <end position="224"/>
    </location>
</feature>
<feature type="domain" description="PPIase cyclophilin-type" evidence="6">
    <location>
        <begin position="8"/>
        <end position="174"/>
    </location>
</feature>
<evidence type="ECO:0000256" key="1">
    <source>
        <dbReference type="ARBA" id="ARBA00000971"/>
    </source>
</evidence>
<dbReference type="PROSITE" id="PS00170">
    <property type="entry name" value="CSA_PPIASE_1"/>
    <property type="match status" value="1"/>
</dbReference>
<evidence type="ECO:0000256" key="3">
    <source>
        <dbReference type="ARBA" id="ARBA00023110"/>
    </source>
</evidence>
<dbReference type="EC" id="5.2.1.8" evidence="2"/>
<proteinExistence type="predicted"/>
<dbReference type="SUPFAM" id="SSF50891">
    <property type="entry name" value="Cyclophilin-like"/>
    <property type="match status" value="1"/>
</dbReference>
<evidence type="ECO:0000313" key="7">
    <source>
        <dbReference type="EMBL" id="RAW35216.1"/>
    </source>
</evidence>
<evidence type="ECO:0000256" key="2">
    <source>
        <dbReference type="ARBA" id="ARBA00013194"/>
    </source>
</evidence>
<evidence type="ECO:0000256" key="4">
    <source>
        <dbReference type="ARBA" id="ARBA00023235"/>
    </source>
</evidence>
<dbReference type="GO" id="GO:0006457">
    <property type="term" value="P:protein folding"/>
    <property type="evidence" value="ECO:0007669"/>
    <property type="project" value="InterPro"/>
</dbReference>
<dbReference type="STRING" id="29920.A0A329SGJ0"/>
<evidence type="ECO:0000256" key="5">
    <source>
        <dbReference type="SAM" id="MobiDB-lite"/>
    </source>
</evidence>
<comment type="caution">
    <text evidence="7">The sequence shown here is derived from an EMBL/GenBank/DDBJ whole genome shotgun (WGS) entry which is preliminary data.</text>
</comment>
<dbReference type="InterPro" id="IPR029000">
    <property type="entry name" value="Cyclophilin-like_dom_sf"/>
</dbReference>
<accession>A0A329SGJ0</accession>
<dbReference type="AlphaFoldDB" id="A0A329SGJ0"/>
<reference evidence="7 8" key="1">
    <citation type="submission" date="2018-01" db="EMBL/GenBank/DDBJ databases">
        <title>Draft genome of the strawberry crown rot pathogen Phytophthora cactorum.</title>
        <authorList>
            <person name="Armitage A.D."/>
            <person name="Lysoe E."/>
            <person name="Nellist C.F."/>
            <person name="Harrison R.J."/>
            <person name="Brurberg M.B."/>
        </authorList>
    </citation>
    <scope>NUCLEOTIDE SEQUENCE [LARGE SCALE GENOMIC DNA]</scope>
    <source>
        <strain evidence="7 8">10300</strain>
    </source>
</reference>
<dbReference type="PRINTS" id="PR00153">
    <property type="entry name" value="CSAPPISMRASE"/>
</dbReference>
<comment type="catalytic activity">
    <reaction evidence="1">
        <text>[protein]-peptidylproline (omega=180) = [protein]-peptidylproline (omega=0)</text>
        <dbReference type="Rhea" id="RHEA:16237"/>
        <dbReference type="Rhea" id="RHEA-COMP:10747"/>
        <dbReference type="Rhea" id="RHEA-COMP:10748"/>
        <dbReference type="ChEBI" id="CHEBI:83833"/>
        <dbReference type="ChEBI" id="CHEBI:83834"/>
        <dbReference type="EC" id="5.2.1.8"/>
    </reaction>
</comment>
<dbReference type="PANTHER" id="PTHR11071:SF561">
    <property type="entry name" value="PEPTIDYL-PROLYL CIS-TRANS ISOMERASE D-RELATED"/>
    <property type="match status" value="1"/>
</dbReference>
<dbReference type="GO" id="GO:0005829">
    <property type="term" value="C:cytosol"/>
    <property type="evidence" value="ECO:0007669"/>
    <property type="project" value="TreeGrafter"/>
</dbReference>
<dbReference type="PANTHER" id="PTHR11071">
    <property type="entry name" value="PEPTIDYL-PROLYL CIS-TRANS ISOMERASE"/>
    <property type="match status" value="1"/>
</dbReference>
<evidence type="ECO:0000259" key="6">
    <source>
        <dbReference type="PROSITE" id="PS50072"/>
    </source>
</evidence>
<keyword evidence="3" id="KW-0697">Rotamase</keyword>
<feature type="compositionally biased region" description="Basic and acidic residues" evidence="5">
    <location>
        <begin position="427"/>
        <end position="442"/>
    </location>
</feature>
<feature type="compositionally biased region" description="Acidic residues" evidence="5">
    <location>
        <begin position="392"/>
        <end position="426"/>
    </location>
</feature>
<feature type="compositionally biased region" description="Acidic residues" evidence="5">
    <location>
        <begin position="173"/>
        <end position="192"/>
    </location>
</feature>
<name>A0A329SGJ0_9STRA</name>
<evidence type="ECO:0000313" key="8">
    <source>
        <dbReference type="Proteomes" id="UP000251314"/>
    </source>
</evidence>
<feature type="region of interest" description="Disordered" evidence="5">
    <location>
        <begin position="382"/>
        <end position="466"/>
    </location>
</feature>
<feature type="compositionally biased region" description="Basic and acidic residues" evidence="5">
    <location>
        <begin position="251"/>
        <end position="274"/>
    </location>
</feature>
<dbReference type="GO" id="GO:0003755">
    <property type="term" value="F:peptidyl-prolyl cis-trans isomerase activity"/>
    <property type="evidence" value="ECO:0007669"/>
    <property type="project" value="UniProtKB-KW"/>
</dbReference>
<keyword evidence="4" id="KW-0413">Isomerase</keyword>
<keyword evidence="8" id="KW-1185">Reference proteome</keyword>
<dbReference type="Proteomes" id="UP000251314">
    <property type="component" value="Unassembled WGS sequence"/>
</dbReference>
<dbReference type="InterPro" id="IPR002130">
    <property type="entry name" value="Cyclophilin-type_PPIase_dom"/>
</dbReference>
<dbReference type="Pfam" id="PF00160">
    <property type="entry name" value="Pro_isomerase"/>
    <property type="match status" value="1"/>
</dbReference>
<dbReference type="VEuPathDB" id="FungiDB:PC110_g8476"/>
<dbReference type="OrthoDB" id="407558at2759"/>
<dbReference type="EMBL" id="MJFZ01000175">
    <property type="protein sequence ID" value="RAW35216.1"/>
    <property type="molecule type" value="Genomic_DNA"/>
</dbReference>
<dbReference type="GO" id="GO:0016018">
    <property type="term" value="F:cyclosporin A binding"/>
    <property type="evidence" value="ECO:0007669"/>
    <property type="project" value="TreeGrafter"/>
</dbReference>
<dbReference type="InterPro" id="IPR020892">
    <property type="entry name" value="Cyclophilin-type_PPIase_CS"/>
</dbReference>
<dbReference type="FunFam" id="2.40.100.10:FF:000022">
    <property type="entry name" value="Peptidyl-prolyl cis-trans isomerase CYP95"/>
    <property type="match status" value="1"/>
</dbReference>
<organism evidence="7 8">
    <name type="scientific">Phytophthora cactorum</name>
    <dbReference type="NCBI Taxonomy" id="29920"/>
    <lineage>
        <taxon>Eukaryota</taxon>
        <taxon>Sar</taxon>
        <taxon>Stramenopiles</taxon>
        <taxon>Oomycota</taxon>
        <taxon>Peronosporomycetes</taxon>
        <taxon>Peronosporales</taxon>
        <taxon>Peronosporaceae</taxon>
        <taxon>Phytophthora</taxon>
    </lineage>
</organism>
<feature type="region of interest" description="Disordered" evidence="5">
    <location>
        <begin position="173"/>
        <end position="274"/>
    </location>
</feature>
<sequence length="466" mass="52644">MGKELHVYLDVSIGGSSAGRIVIRLYPGVPKTTENFRSLCTGERGLGRTTGKPLHYRKVPFHRIIKGFMLQGGDFSNRDGTGGESIYGSKFADEGFRYRHTKAGLLSMANAGKNTNGSQFFITTVPTPHLDGKHVVFGEVIRGMDVVRKMENVEAVANNKPAPVQAVVIEECGEVDEESESESESDSSSDEEDKIKKKLKKEKKRLKKLERKEKKREKKEKKRAKNEAKRDKKRRRDESDDDKVDKRHRHEDRGRSRSRERDLSSNRRIGGERDERRDKLRFAANISLPHVAYREENDKVQTGITAFAPYPLQRIAVISCEADKLKNSLENRKSKKQWCTGDLEESNFLTSTNKIPNATIADYVSVFHGALDYLMGAANDLDDSDKGSSGSEDNENSDEEEDEKNEEDDDNSDGESDEEDQGEDADQDTKDDQISSKVDPNKIRRQLVVLEDGAPTTRSRKLESFH</sequence>
<dbReference type="PROSITE" id="PS50072">
    <property type="entry name" value="CSA_PPIASE_2"/>
    <property type="match status" value="1"/>
</dbReference>
<dbReference type="CDD" id="cd01926">
    <property type="entry name" value="cyclophilin_ABH_like"/>
    <property type="match status" value="1"/>
</dbReference>
<protein>
    <recommendedName>
        <fullName evidence="2">peptidylprolyl isomerase</fullName>
        <ecNumber evidence="2">5.2.1.8</ecNumber>
    </recommendedName>
</protein>
<gene>
    <name evidence="7" type="ORF">PC110_g8476</name>
</gene>
<dbReference type="Gene3D" id="2.40.100.10">
    <property type="entry name" value="Cyclophilin-like"/>
    <property type="match status" value="1"/>
</dbReference>